<evidence type="ECO:0000313" key="3">
    <source>
        <dbReference type="Proteomes" id="UP000007820"/>
    </source>
</evidence>
<dbReference type="InterPro" id="IPR015943">
    <property type="entry name" value="WD40/YVTN_repeat-like_dom_sf"/>
</dbReference>
<dbReference type="Pfam" id="PF21544">
    <property type="entry name" value="PorZ_N_b_propeller"/>
    <property type="match status" value="1"/>
</dbReference>
<name>F9D313_PREDD</name>
<dbReference type="InterPro" id="IPR011044">
    <property type="entry name" value="Quino_amine_DH_bsu"/>
</dbReference>
<organism evidence="2 3">
    <name type="scientific">Prevotella dentalis (strain ATCC 49559 / DSM 3688 / JCM 13448 / NCTC 12043 / ES 2772)</name>
    <name type="common">Mitsuokella dentalis</name>
    <dbReference type="NCBI Taxonomy" id="908937"/>
    <lineage>
        <taxon>Bacteria</taxon>
        <taxon>Pseudomonadati</taxon>
        <taxon>Bacteroidota</taxon>
        <taxon>Bacteroidia</taxon>
        <taxon>Bacteroidales</taxon>
        <taxon>Prevotellaceae</taxon>
        <taxon>Prevotella</taxon>
    </lineage>
</organism>
<dbReference type="Gene3D" id="2.60.40.4070">
    <property type="match status" value="1"/>
</dbReference>
<dbReference type="InterPro" id="IPR011110">
    <property type="entry name" value="Reg_prop"/>
</dbReference>
<reference evidence="2 3" key="1">
    <citation type="submission" date="2011-04" db="EMBL/GenBank/DDBJ databases">
        <authorList>
            <person name="Muzny D."/>
            <person name="Qin X."/>
            <person name="Deng J."/>
            <person name="Jiang H."/>
            <person name="Liu Y."/>
            <person name="Qu J."/>
            <person name="Song X.-Z."/>
            <person name="Zhang L."/>
            <person name="Thornton R."/>
            <person name="Coyle M."/>
            <person name="Francisco L."/>
            <person name="Jackson L."/>
            <person name="Javaid M."/>
            <person name="Korchina V."/>
            <person name="Kovar C."/>
            <person name="Mata R."/>
            <person name="Mathew T."/>
            <person name="Ngo R."/>
            <person name="Nguyen L."/>
            <person name="Nguyen N."/>
            <person name="Okwuonu G."/>
            <person name="Ongeri F."/>
            <person name="Pham C."/>
            <person name="Simmons D."/>
            <person name="Wilczek-Boney K."/>
            <person name="Hale W."/>
            <person name="Jakkamsetti A."/>
            <person name="Pham P."/>
            <person name="Ruth R."/>
            <person name="San Lucas F."/>
            <person name="Warren J."/>
            <person name="Zhang J."/>
            <person name="Zhao Z."/>
            <person name="Zhou C."/>
            <person name="Zhu D."/>
            <person name="Lee S."/>
            <person name="Bess C."/>
            <person name="Blankenburg K."/>
            <person name="Forbes L."/>
            <person name="Fu Q."/>
            <person name="Gubbala S."/>
            <person name="Hirani K."/>
            <person name="Jayaseelan J.C."/>
            <person name="Lara F."/>
            <person name="Munidasa M."/>
            <person name="Palculict T."/>
            <person name="Patil S."/>
            <person name="Pu L.-L."/>
            <person name="Saada N."/>
            <person name="Tang L."/>
            <person name="Weissenberger G."/>
            <person name="Zhu Y."/>
            <person name="Hemphill L."/>
            <person name="Shang Y."/>
            <person name="Youmans B."/>
            <person name="Ayvaz T."/>
            <person name="Ross M."/>
            <person name="Santibanez J."/>
            <person name="Aqrawi P."/>
            <person name="Gross S."/>
            <person name="Joshi V."/>
            <person name="Fowler G."/>
            <person name="Nazareth L."/>
            <person name="Reid J."/>
            <person name="Worley K."/>
            <person name="Petrosino J."/>
            <person name="Highlander S."/>
            <person name="Gibbs R."/>
        </authorList>
    </citation>
    <scope>NUCLEOTIDE SEQUENCE [LARGE SCALE GENOMIC DNA]</scope>
    <source>
        <strain evidence="2 3">DSM 3688</strain>
    </source>
</reference>
<dbReference type="eggNOG" id="COG3292">
    <property type="taxonomic scope" value="Bacteria"/>
</dbReference>
<dbReference type="Gene3D" id="2.130.10.10">
    <property type="entry name" value="YVTN repeat-like/Quinoprotein amine dehydrogenase"/>
    <property type="match status" value="2"/>
</dbReference>
<sequence>MNHFIHTNMQHHSHIPAPRLLLPHGLSTLSLLFSLFLLSAFPVATVAQTGKWKNYLSYYEPTEIEKASENQLYVLASGGLYAYNRSDQSLQTFDKTTGLNDSGISHIAWCQAARRLVIVYDNYNIDLLSPQGTVTNMADYMSKSLAVDKTVNSIDVTGTTAYLSTGFGILKLNVAQAEISDTYQLGFTVDYSYVEGNFLYAASHTNGLYRGLLTSNLLDKTNWTRVGDFAARPKTMDADLLALVKTLSPGGPKYNYFGFSRFYDGKLYTVGGGYPPDDDLFRPGCVQVLDGDKWTIYEDGLEAKTGHAYLDMGSVDVDPRDANHVFASGRTGLYEFRNGAFVGEYTPDNSPLRGAATVSATNKEYNIVQGIKFDAGANLWVLNSLSATTSLLKYSHDGQWENLHKPELMHNGYSLGRLNTPIIDSRGLLWIPNNHSGAPQAICYQPGNDALKCLTSFVNEDGTTVNVSYVRCIAEDREGNIWVCTNVGPLLLPPNQITAASPVFTQVKVPRNDGTNYADYLLDKVDISCMVVDQANRKWFGTNSNGVYLISSNNLMQIQHFTRENSMLLSNNIESIALNEATGEVYIGTGKGLCSYMSNAPTAADGMTKASVYAYPNPVRPDYMGAITITGLDERADVKIVNSNGTLVYEGRASGGQCRWYGLDRDGRRVASGVYMVEVATAEGEKGVVCKIAIVR</sequence>
<dbReference type="Pfam" id="PF07494">
    <property type="entry name" value="Reg_prop"/>
    <property type="match status" value="1"/>
</dbReference>
<accession>F9D313</accession>
<dbReference type="InterPro" id="IPR048954">
    <property type="entry name" value="PorZ_N"/>
</dbReference>
<protein>
    <recommendedName>
        <fullName evidence="1">PorZ N-terminal beta-propeller domain-containing protein</fullName>
    </recommendedName>
</protein>
<dbReference type="STRING" id="908937.Prede_1369"/>
<evidence type="ECO:0000259" key="1">
    <source>
        <dbReference type="Pfam" id="PF21544"/>
    </source>
</evidence>
<dbReference type="Proteomes" id="UP000007820">
    <property type="component" value="Unassembled WGS sequence"/>
</dbReference>
<dbReference type="SUPFAM" id="SSF63829">
    <property type="entry name" value="Calcium-dependent phosphotriesterase"/>
    <property type="match status" value="1"/>
</dbReference>
<gene>
    <name evidence="2" type="ORF">HMPREF9136_1241</name>
</gene>
<dbReference type="SUPFAM" id="SSF50969">
    <property type="entry name" value="YVTN repeat-like/Quinoprotein amine dehydrogenase"/>
    <property type="match status" value="1"/>
</dbReference>
<comment type="caution">
    <text evidence="2">The sequence shown here is derived from an EMBL/GenBank/DDBJ whole genome shotgun (WGS) entry which is preliminary data.</text>
</comment>
<evidence type="ECO:0000313" key="2">
    <source>
        <dbReference type="EMBL" id="EGQ15195.1"/>
    </source>
</evidence>
<dbReference type="AlphaFoldDB" id="F9D313"/>
<proteinExistence type="predicted"/>
<dbReference type="EMBL" id="AFPW01000016">
    <property type="protein sequence ID" value="EGQ15195.1"/>
    <property type="molecule type" value="Genomic_DNA"/>
</dbReference>
<feature type="domain" description="PorZ N-terminal beta-propeller" evidence="1">
    <location>
        <begin position="72"/>
        <end position="224"/>
    </location>
</feature>